<dbReference type="Proteomes" id="UP000483820">
    <property type="component" value="Chromosome II"/>
</dbReference>
<keyword evidence="8 10" id="KW-0505">Motor protein</keyword>
<comment type="similarity">
    <text evidence="2 10">Belongs to the kinesin light chain family.</text>
</comment>
<proteinExistence type="inferred from homology"/>
<protein>
    <recommendedName>
        <fullName evidence="10">Kinesin light chain</fullName>
    </recommendedName>
</protein>
<feature type="coiled-coil region" evidence="11">
    <location>
        <begin position="108"/>
        <end position="135"/>
    </location>
</feature>
<evidence type="ECO:0000256" key="10">
    <source>
        <dbReference type="RuleBase" id="RU367020"/>
    </source>
</evidence>
<comment type="subcellular location">
    <subcellularLocation>
        <location evidence="1 10">Cytoplasm</location>
        <location evidence="1 10">Cytoskeleton</location>
    </subcellularLocation>
</comment>
<evidence type="ECO:0000256" key="12">
    <source>
        <dbReference type="SAM" id="MobiDB-lite"/>
    </source>
</evidence>
<keyword evidence="3 10" id="KW-0963">Cytoplasm</keyword>
<dbReference type="PRINTS" id="PR00381">
    <property type="entry name" value="KINESINLIGHT"/>
</dbReference>
<reference evidence="13 14" key="1">
    <citation type="submission" date="2019-12" db="EMBL/GenBank/DDBJ databases">
        <title>Chromosome-level assembly of the Caenorhabditis remanei genome.</title>
        <authorList>
            <person name="Teterina A.A."/>
            <person name="Willis J.H."/>
            <person name="Phillips P.C."/>
        </authorList>
    </citation>
    <scope>NUCLEOTIDE SEQUENCE [LARGE SCALE GENOMIC DNA]</scope>
    <source>
        <strain evidence="13 14">PX506</strain>
        <tissue evidence="13">Whole organism</tissue>
    </source>
</reference>
<dbReference type="KEGG" id="crq:GCK72_004031"/>
<evidence type="ECO:0000256" key="1">
    <source>
        <dbReference type="ARBA" id="ARBA00004245"/>
    </source>
</evidence>
<evidence type="ECO:0000256" key="3">
    <source>
        <dbReference type="ARBA" id="ARBA00022490"/>
    </source>
</evidence>
<dbReference type="InterPro" id="IPR011990">
    <property type="entry name" value="TPR-like_helical_dom_sf"/>
</dbReference>
<evidence type="ECO:0000256" key="9">
    <source>
        <dbReference type="ARBA" id="ARBA00023212"/>
    </source>
</evidence>
<sequence>MTTISTEEMTTILKTAQQGLSLLRDEHSTISRTLEAITSGLNDDEISLPREKNAQVNENFEKLMTGIDETSLMMLVAQMMRSDDLRNQKTRDLQKLLNEENGWLREELSYTQKRLQESESAVARLEEELNQLRFLDSMKNVICDTNTASLADESSRIPIIDVLDLGFDPEEEMNNHNNEQSNSAPSRLQTLNALVIQYIREGRTEIAGPLCKQALEELMSTSGKEHPDVATMLNVLAMVYRDQQKYKEASGYLEQALAIREKCFGETDQLVASTLNNMAIVFGKRGKYREAEGYCRRALKIREMVFGENDPDVAKQLNNLALLCLHQGKYEEVEDCHRKALKILERLDVIDDMNTLKTQNQLASILLKQGKYEEAQGVYKTILTKIHKKSGGIEGKSLWEVAEERQRKMEKGEKMEVMETRQLEYLDNPDIITSVKNLAAVYRRQGKYEAADTLEDATMRGHQQSDDSNTTSNISMEVSRRSSNISSQNNLKSKLMHVFGFKF</sequence>
<dbReference type="SMART" id="SM00028">
    <property type="entry name" value="TPR"/>
    <property type="match status" value="4"/>
</dbReference>
<evidence type="ECO:0000313" key="13">
    <source>
        <dbReference type="EMBL" id="KAF1764085.1"/>
    </source>
</evidence>
<comment type="subunit">
    <text evidence="10">Oligomeric complex composed of two heavy chains and two light chains.</text>
</comment>
<dbReference type="Pfam" id="PF13374">
    <property type="entry name" value="TPR_10"/>
    <property type="match status" value="1"/>
</dbReference>
<comment type="caution">
    <text evidence="13">The sequence shown here is derived from an EMBL/GenBank/DDBJ whole genome shotgun (WGS) entry which is preliminary data.</text>
</comment>
<dbReference type="GO" id="GO:0005737">
    <property type="term" value="C:cytoplasm"/>
    <property type="evidence" value="ECO:0007669"/>
    <property type="project" value="TreeGrafter"/>
</dbReference>
<evidence type="ECO:0000256" key="6">
    <source>
        <dbReference type="ARBA" id="ARBA00022803"/>
    </source>
</evidence>
<feature type="compositionally biased region" description="Polar residues" evidence="12">
    <location>
        <begin position="466"/>
        <end position="476"/>
    </location>
</feature>
<feature type="region of interest" description="Disordered" evidence="12">
    <location>
        <begin position="458"/>
        <end position="487"/>
    </location>
</feature>
<evidence type="ECO:0000256" key="2">
    <source>
        <dbReference type="ARBA" id="ARBA00009622"/>
    </source>
</evidence>
<evidence type="ECO:0000256" key="5">
    <source>
        <dbReference type="ARBA" id="ARBA00022737"/>
    </source>
</evidence>
<dbReference type="GeneID" id="9800285"/>
<dbReference type="InterPro" id="IPR002151">
    <property type="entry name" value="Kinesin_light"/>
</dbReference>
<dbReference type="CTD" id="9800285"/>
<keyword evidence="5" id="KW-0677">Repeat</keyword>
<evidence type="ECO:0000256" key="8">
    <source>
        <dbReference type="ARBA" id="ARBA00023175"/>
    </source>
</evidence>
<evidence type="ECO:0000256" key="7">
    <source>
        <dbReference type="ARBA" id="ARBA00023054"/>
    </source>
</evidence>
<gene>
    <name evidence="13" type="ORF">GCK72_004031</name>
</gene>
<dbReference type="GO" id="GO:0005871">
    <property type="term" value="C:kinesin complex"/>
    <property type="evidence" value="ECO:0007669"/>
    <property type="project" value="UniProtKB-UniRule"/>
</dbReference>
<keyword evidence="6" id="KW-0802">TPR repeat</keyword>
<name>A0A6A5HA75_CAERE</name>
<dbReference type="GO" id="GO:0005874">
    <property type="term" value="C:microtubule"/>
    <property type="evidence" value="ECO:0007669"/>
    <property type="project" value="UniProtKB-UniRule"/>
</dbReference>
<dbReference type="RefSeq" id="XP_003101561.2">
    <property type="nucleotide sequence ID" value="XM_003101513.2"/>
</dbReference>
<dbReference type="GO" id="GO:0019894">
    <property type="term" value="F:kinesin binding"/>
    <property type="evidence" value="ECO:0007669"/>
    <property type="project" value="TreeGrafter"/>
</dbReference>
<evidence type="ECO:0000313" key="14">
    <source>
        <dbReference type="Proteomes" id="UP000483820"/>
    </source>
</evidence>
<dbReference type="PANTHER" id="PTHR45783:SF3">
    <property type="entry name" value="KINESIN LIGHT CHAIN"/>
    <property type="match status" value="1"/>
</dbReference>
<organism evidence="13 14">
    <name type="scientific">Caenorhabditis remanei</name>
    <name type="common">Caenorhabditis vulgaris</name>
    <dbReference type="NCBI Taxonomy" id="31234"/>
    <lineage>
        <taxon>Eukaryota</taxon>
        <taxon>Metazoa</taxon>
        <taxon>Ecdysozoa</taxon>
        <taxon>Nematoda</taxon>
        <taxon>Chromadorea</taxon>
        <taxon>Rhabditida</taxon>
        <taxon>Rhabditina</taxon>
        <taxon>Rhabditomorpha</taxon>
        <taxon>Rhabditoidea</taxon>
        <taxon>Rhabditidae</taxon>
        <taxon>Peloderinae</taxon>
        <taxon>Caenorhabditis</taxon>
    </lineage>
</organism>
<keyword evidence="7 11" id="KW-0175">Coiled coil</keyword>
<dbReference type="Pfam" id="PF13176">
    <property type="entry name" value="TPR_7"/>
    <property type="match status" value="1"/>
</dbReference>
<accession>A0A6A5HA75</accession>
<keyword evidence="9 10" id="KW-0206">Cytoskeleton</keyword>
<dbReference type="PANTHER" id="PTHR45783">
    <property type="entry name" value="KINESIN LIGHT CHAIN"/>
    <property type="match status" value="1"/>
</dbReference>
<evidence type="ECO:0000256" key="11">
    <source>
        <dbReference type="SAM" id="Coils"/>
    </source>
</evidence>
<dbReference type="AlphaFoldDB" id="A0A6A5HA75"/>
<dbReference type="EMBL" id="WUAV01000002">
    <property type="protein sequence ID" value="KAF1764085.1"/>
    <property type="molecule type" value="Genomic_DNA"/>
</dbReference>
<keyword evidence="4 10" id="KW-0493">Microtubule</keyword>
<dbReference type="SUPFAM" id="SSF48452">
    <property type="entry name" value="TPR-like"/>
    <property type="match status" value="2"/>
</dbReference>
<dbReference type="InterPro" id="IPR019734">
    <property type="entry name" value="TPR_rpt"/>
</dbReference>
<dbReference type="Pfam" id="PF13424">
    <property type="entry name" value="TPR_12"/>
    <property type="match status" value="2"/>
</dbReference>
<dbReference type="GO" id="GO:0007018">
    <property type="term" value="P:microtubule-based movement"/>
    <property type="evidence" value="ECO:0007669"/>
    <property type="project" value="TreeGrafter"/>
</dbReference>
<comment type="function">
    <text evidence="10">Kinesin is a microtubule-associated force-producing protein that play a role in organelle transport.</text>
</comment>
<dbReference type="Gene3D" id="1.25.40.10">
    <property type="entry name" value="Tetratricopeptide repeat domain"/>
    <property type="match status" value="1"/>
</dbReference>
<evidence type="ECO:0000256" key="4">
    <source>
        <dbReference type="ARBA" id="ARBA00022701"/>
    </source>
</evidence>